<dbReference type="GO" id="GO:0005524">
    <property type="term" value="F:ATP binding"/>
    <property type="evidence" value="ECO:0007669"/>
    <property type="project" value="UniProtKB-KW"/>
</dbReference>
<dbReference type="EC" id="2.7.11.1" evidence="1"/>
<dbReference type="EMBL" id="JACHJB010000003">
    <property type="protein sequence ID" value="MBB6350878.1"/>
    <property type="molecule type" value="Genomic_DNA"/>
</dbReference>
<evidence type="ECO:0000256" key="1">
    <source>
        <dbReference type="ARBA" id="ARBA00012513"/>
    </source>
</evidence>
<dbReference type="InterPro" id="IPR000719">
    <property type="entry name" value="Prot_kinase_dom"/>
</dbReference>
<protein>
    <recommendedName>
        <fullName evidence="1">non-specific serine/threonine protein kinase</fullName>
        <ecNumber evidence="1">2.7.11.1</ecNumber>
    </recommendedName>
</protein>
<dbReference type="PANTHER" id="PTHR43289:SF6">
    <property type="entry name" value="SERINE_THREONINE-PROTEIN KINASE NEKL-3"/>
    <property type="match status" value="1"/>
</dbReference>
<name>A0A7X0C954_9ACTN</name>
<keyword evidence="5 9" id="KW-0418">Kinase</keyword>
<reference evidence="9 10" key="1">
    <citation type="submission" date="2020-08" db="EMBL/GenBank/DDBJ databases">
        <title>Sequencing the genomes of 1000 actinobacteria strains.</title>
        <authorList>
            <person name="Klenk H.-P."/>
        </authorList>
    </citation>
    <scope>NUCLEOTIDE SEQUENCE [LARGE SCALE GENOMIC DNA]</scope>
    <source>
        <strain evidence="9 10">DSM 45913</strain>
    </source>
</reference>
<gene>
    <name evidence="9" type="ORF">FHU36_007450</name>
</gene>
<dbReference type="Pfam" id="PF00069">
    <property type="entry name" value="Pkinase"/>
    <property type="match status" value="1"/>
</dbReference>
<evidence type="ECO:0000313" key="10">
    <source>
        <dbReference type="Proteomes" id="UP000583800"/>
    </source>
</evidence>
<evidence type="ECO:0000256" key="6">
    <source>
        <dbReference type="ARBA" id="ARBA00022840"/>
    </source>
</evidence>
<evidence type="ECO:0000259" key="8">
    <source>
        <dbReference type="PROSITE" id="PS50011"/>
    </source>
</evidence>
<keyword evidence="3" id="KW-0808">Transferase</keyword>
<evidence type="ECO:0000256" key="2">
    <source>
        <dbReference type="ARBA" id="ARBA00022527"/>
    </source>
</evidence>
<dbReference type="SUPFAM" id="SSF56112">
    <property type="entry name" value="Protein kinase-like (PK-like)"/>
    <property type="match status" value="2"/>
</dbReference>
<dbReference type="Proteomes" id="UP000583800">
    <property type="component" value="Unassembled WGS sequence"/>
</dbReference>
<dbReference type="SMART" id="SM00220">
    <property type="entry name" value="S_TKc"/>
    <property type="match status" value="1"/>
</dbReference>
<dbReference type="Gene3D" id="1.10.510.10">
    <property type="entry name" value="Transferase(Phosphotransferase) domain 1"/>
    <property type="match status" value="2"/>
</dbReference>
<keyword evidence="2 9" id="KW-0723">Serine/threonine-protein kinase</keyword>
<dbReference type="AlphaFoldDB" id="A0A7X0C954"/>
<proteinExistence type="predicted"/>
<feature type="region of interest" description="Disordered" evidence="7">
    <location>
        <begin position="251"/>
        <end position="309"/>
    </location>
</feature>
<evidence type="ECO:0000256" key="3">
    <source>
        <dbReference type="ARBA" id="ARBA00022679"/>
    </source>
</evidence>
<evidence type="ECO:0000256" key="5">
    <source>
        <dbReference type="ARBA" id="ARBA00022777"/>
    </source>
</evidence>
<keyword evidence="10" id="KW-1185">Reference proteome</keyword>
<dbReference type="GO" id="GO:0004674">
    <property type="term" value="F:protein serine/threonine kinase activity"/>
    <property type="evidence" value="ECO:0007669"/>
    <property type="project" value="UniProtKB-KW"/>
</dbReference>
<dbReference type="PROSITE" id="PS50011">
    <property type="entry name" value="PROTEIN_KINASE_DOM"/>
    <property type="match status" value="1"/>
</dbReference>
<feature type="domain" description="Protein kinase" evidence="8">
    <location>
        <begin position="11"/>
        <end position="408"/>
    </location>
</feature>
<keyword evidence="6" id="KW-0067">ATP-binding</keyword>
<evidence type="ECO:0000256" key="7">
    <source>
        <dbReference type="SAM" id="MobiDB-lite"/>
    </source>
</evidence>
<dbReference type="PANTHER" id="PTHR43289">
    <property type="entry name" value="MITOGEN-ACTIVATED PROTEIN KINASE KINASE KINASE 20-RELATED"/>
    <property type="match status" value="1"/>
</dbReference>
<evidence type="ECO:0000313" key="9">
    <source>
        <dbReference type="EMBL" id="MBB6350878.1"/>
    </source>
</evidence>
<sequence length="408" mass="40796">MGDTTKLAGRYRLLNPLGGGAVRLAFDEVAHRDVAVRELRLPPELCDAATRDARLAAGLRHPCVVPVLDVVAEGGMPWLVMEFVSGASLEQTVAARGPLPALQAARVGVGVLAAVLTAHAAGLVHGRVNPGNVLLATTGRALLTGFGLPQAGLRPSADLWSLAATLHFAVEGRPPGSVPAAGTDPLRALIRAMLDPLGPPPVEMLAETLDRLAVERSLEQVIAAWGPLSPARAAAVGLAVLDRLAASHARGEHHGAVHPASVLTPDIPPSGGPAPAGQTSGAPVPAGPTSGASVPAGPTSGASVPGGPPAGQVVPWRAAAWLVPARVAGPAAPAFRAPEGVPSPAADLWALGATLFAAVEGHPPAPGAPLTRAGALAPVLFRLLSGDPALRGEPGALREDLLAVAGSA</sequence>
<accession>A0A7X0C954</accession>
<dbReference type="Gene3D" id="3.30.200.20">
    <property type="entry name" value="Phosphorylase Kinase, domain 1"/>
    <property type="match status" value="1"/>
</dbReference>
<feature type="compositionally biased region" description="Low complexity" evidence="7">
    <location>
        <begin position="295"/>
        <end position="309"/>
    </location>
</feature>
<comment type="caution">
    <text evidence="9">The sequence shown here is derived from an EMBL/GenBank/DDBJ whole genome shotgun (WGS) entry which is preliminary data.</text>
</comment>
<dbReference type="InterPro" id="IPR011009">
    <property type="entry name" value="Kinase-like_dom_sf"/>
</dbReference>
<evidence type="ECO:0000256" key="4">
    <source>
        <dbReference type="ARBA" id="ARBA00022741"/>
    </source>
</evidence>
<keyword evidence="4" id="KW-0547">Nucleotide-binding</keyword>
<dbReference type="RefSeq" id="WP_185088597.1">
    <property type="nucleotide sequence ID" value="NZ_JACHJB010000003.1"/>
</dbReference>
<organism evidence="9 10">
    <name type="scientific">Nonomuraea muscovyensis</name>
    <dbReference type="NCBI Taxonomy" id="1124761"/>
    <lineage>
        <taxon>Bacteria</taxon>
        <taxon>Bacillati</taxon>
        <taxon>Actinomycetota</taxon>
        <taxon>Actinomycetes</taxon>
        <taxon>Streptosporangiales</taxon>
        <taxon>Streptosporangiaceae</taxon>
        <taxon>Nonomuraea</taxon>
    </lineage>
</organism>
<dbReference type="CDD" id="cd14014">
    <property type="entry name" value="STKc_PknB_like"/>
    <property type="match status" value="1"/>
</dbReference>